<comment type="caution">
    <text evidence="2">The sequence shown here is derived from an EMBL/GenBank/DDBJ whole genome shotgun (WGS) entry which is preliminary data.</text>
</comment>
<dbReference type="Proteomes" id="UP000770661">
    <property type="component" value="Unassembled WGS sequence"/>
</dbReference>
<evidence type="ECO:0000313" key="2">
    <source>
        <dbReference type="EMBL" id="KAG0718760.1"/>
    </source>
</evidence>
<organism evidence="2 3">
    <name type="scientific">Chionoecetes opilio</name>
    <name type="common">Atlantic snow crab</name>
    <name type="synonym">Cancer opilio</name>
    <dbReference type="NCBI Taxonomy" id="41210"/>
    <lineage>
        <taxon>Eukaryota</taxon>
        <taxon>Metazoa</taxon>
        <taxon>Ecdysozoa</taxon>
        <taxon>Arthropoda</taxon>
        <taxon>Crustacea</taxon>
        <taxon>Multicrustacea</taxon>
        <taxon>Malacostraca</taxon>
        <taxon>Eumalacostraca</taxon>
        <taxon>Eucarida</taxon>
        <taxon>Decapoda</taxon>
        <taxon>Pleocyemata</taxon>
        <taxon>Brachyura</taxon>
        <taxon>Eubrachyura</taxon>
        <taxon>Majoidea</taxon>
        <taxon>Majidae</taxon>
        <taxon>Chionoecetes</taxon>
    </lineage>
</organism>
<keyword evidence="3" id="KW-1185">Reference proteome</keyword>
<reference evidence="2" key="1">
    <citation type="submission" date="2020-07" db="EMBL/GenBank/DDBJ databases">
        <title>The High-quality genome of the commercially important snow crab, Chionoecetes opilio.</title>
        <authorList>
            <person name="Jeong J.-H."/>
            <person name="Ryu S."/>
        </authorList>
    </citation>
    <scope>NUCLEOTIDE SEQUENCE</scope>
    <source>
        <strain evidence="2">MADBK_172401_WGS</strain>
        <tissue evidence="2">Digestive gland</tissue>
    </source>
</reference>
<evidence type="ECO:0000256" key="1">
    <source>
        <dbReference type="SAM" id="MobiDB-lite"/>
    </source>
</evidence>
<protein>
    <submittedName>
        <fullName evidence="2">Uncharacterized protein</fullName>
    </submittedName>
</protein>
<feature type="region of interest" description="Disordered" evidence="1">
    <location>
        <begin position="74"/>
        <end position="104"/>
    </location>
</feature>
<sequence>MSFLPPALAPYIPVVGPWYPAPLTPWIARETAGPFTQLDQPRCTRDTRGSCVMQPRLPPNACDHLELFPALTTRSQPRIHTSGQDAEQPLRGPVPAGLPRYPTW</sequence>
<gene>
    <name evidence="2" type="ORF">GWK47_051849</name>
</gene>
<proteinExistence type="predicted"/>
<dbReference type="AlphaFoldDB" id="A0A8J4YCE3"/>
<name>A0A8J4YCE3_CHIOP</name>
<dbReference type="EMBL" id="JACEEZ010015551">
    <property type="protein sequence ID" value="KAG0718760.1"/>
    <property type="molecule type" value="Genomic_DNA"/>
</dbReference>
<accession>A0A8J4YCE3</accession>
<feature type="compositionally biased region" description="Polar residues" evidence="1">
    <location>
        <begin position="74"/>
        <end position="85"/>
    </location>
</feature>
<evidence type="ECO:0000313" key="3">
    <source>
        <dbReference type="Proteomes" id="UP000770661"/>
    </source>
</evidence>